<dbReference type="InterPro" id="IPR001203">
    <property type="entry name" value="OxRdtase_Ald_Fedxn_C"/>
</dbReference>
<evidence type="ECO:0000256" key="6">
    <source>
        <dbReference type="ARBA" id="ARBA00023014"/>
    </source>
</evidence>
<dbReference type="InterPro" id="IPR013983">
    <property type="entry name" value="Ald_Fedxn_OxRdtase_N"/>
</dbReference>
<dbReference type="GO" id="GO:0051539">
    <property type="term" value="F:4 iron, 4 sulfur cluster binding"/>
    <property type="evidence" value="ECO:0007669"/>
    <property type="project" value="UniProtKB-KW"/>
</dbReference>
<keyword evidence="6" id="KW-0411">Iron-sulfur</keyword>
<dbReference type="EMBL" id="BARS01031896">
    <property type="protein sequence ID" value="GAG23329.1"/>
    <property type="molecule type" value="Genomic_DNA"/>
</dbReference>
<dbReference type="InterPro" id="IPR051919">
    <property type="entry name" value="W-dependent_AOR"/>
</dbReference>
<dbReference type="InterPro" id="IPR036503">
    <property type="entry name" value="Ald_Fedxn_OxRdtase_N_sf"/>
</dbReference>
<dbReference type="GO" id="GO:0016625">
    <property type="term" value="F:oxidoreductase activity, acting on the aldehyde or oxo group of donors, iron-sulfur protein as acceptor"/>
    <property type="evidence" value="ECO:0007669"/>
    <property type="project" value="InterPro"/>
</dbReference>
<feature type="domain" description="Aldehyde ferredoxin oxidoreductase N-terminal" evidence="7">
    <location>
        <begin position="1"/>
        <end position="154"/>
    </location>
</feature>
<keyword evidence="3" id="KW-0004">4Fe-4S</keyword>
<dbReference type="InterPro" id="IPR013984">
    <property type="entry name" value="Ald_Fedxn_OxRdtase_dom2"/>
</dbReference>
<evidence type="ECO:0000256" key="2">
    <source>
        <dbReference type="ARBA" id="ARBA00011032"/>
    </source>
</evidence>
<protein>
    <recommendedName>
        <fullName evidence="7">Aldehyde ferredoxin oxidoreductase N-terminal domain-containing protein</fullName>
    </recommendedName>
</protein>
<evidence type="ECO:0000313" key="8">
    <source>
        <dbReference type="EMBL" id="GAG23329.1"/>
    </source>
</evidence>
<comment type="cofactor">
    <cofactor evidence="1">
        <name>[4Fe-4S] cluster</name>
        <dbReference type="ChEBI" id="CHEBI:49883"/>
    </cofactor>
</comment>
<reference evidence="8" key="1">
    <citation type="journal article" date="2014" name="Front. Microbiol.">
        <title>High frequency of phylogenetically diverse reductive dehalogenase-homologous genes in deep subseafloor sedimentary metagenomes.</title>
        <authorList>
            <person name="Kawai M."/>
            <person name="Futagami T."/>
            <person name="Toyoda A."/>
            <person name="Takaki Y."/>
            <person name="Nishi S."/>
            <person name="Hori S."/>
            <person name="Arai W."/>
            <person name="Tsubouchi T."/>
            <person name="Morono Y."/>
            <person name="Uchiyama I."/>
            <person name="Ito T."/>
            <person name="Fujiyama A."/>
            <person name="Inagaki F."/>
            <person name="Takami H."/>
        </authorList>
    </citation>
    <scope>NUCLEOTIDE SEQUENCE</scope>
    <source>
        <strain evidence="8">Expedition CK06-06</strain>
    </source>
</reference>
<dbReference type="Pfam" id="PF02730">
    <property type="entry name" value="AFOR_N"/>
    <property type="match status" value="1"/>
</dbReference>
<keyword evidence="5" id="KW-0408">Iron</keyword>
<gene>
    <name evidence="8" type="ORF">S01H1_49570</name>
</gene>
<evidence type="ECO:0000256" key="3">
    <source>
        <dbReference type="ARBA" id="ARBA00022485"/>
    </source>
</evidence>
<name>X0VXZ6_9ZZZZ</name>
<sequence>LSPENIVMIMTGPLNGTFAPNTGRWVVCSKSPYTGIWGESNCGSWFGAEVKKAGYDGIIISGVSNEPVYLEIKDDKVQLKDANFLWGRGTFYTTEKLKELFGDEKAKVACIGQAGENIVKYANIVSEERAAGRTGMGAILGSKKLKAIIVKGTKIKLDVTNQEELRKAIIKARDYVKSSFTSQMIRELGTSGAMDMYNMTGELPIKYFSQPQWEGAGKISGATMAETILVKNRFCHSCVIGCGRRVAIKEGIYKTDEMEGP</sequence>
<feature type="non-terminal residue" evidence="8">
    <location>
        <position position="1"/>
    </location>
</feature>
<dbReference type="PANTHER" id="PTHR30038:SF0">
    <property type="entry name" value="TUNGSTEN-CONTAINING ALDEHYDE FERREDOXIN OXIDOREDUCTASE"/>
    <property type="match status" value="1"/>
</dbReference>
<comment type="caution">
    <text evidence="8">The sequence shown here is derived from an EMBL/GenBank/DDBJ whole genome shotgun (WGS) entry which is preliminary data.</text>
</comment>
<dbReference type="Gene3D" id="1.10.569.10">
    <property type="entry name" value="Aldehyde Ferredoxin Oxidoreductase Protein, subunit A, domain 2"/>
    <property type="match status" value="1"/>
</dbReference>
<dbReference type="SMART" id="SM00790">
    <property type="entry name" value="AFOR_N"/>
    <property type="match status" value="1"/>
</dbReference>
<dbReference type="SUPFAM" id="SSF56228">
    <property type="entry name" value="Aldehyde ferredoxin oxidoreductase, N-terminal domain"/>
    <property type="match status" value="1"/>
</dbReference>
<dbReference type="GO" id="GO:0009055">
    <property type="term" value="F:electron transfer activity"/>
    <property type="evidence" value="ECO:0007669"/>
    <property type="project" value="InterPro"/>
</dbReference>
<keyword evidence="4" id="KW-0479">Metal-binding</keyword>
<evidence type="ECO:0000256" key="5">
    <source>
        <dbReference type="ARBA" id="ARBA00023004"/>
    </source>
</evidence>
<dbReference type="InterPro" id="IPR036021">
    <property type="entry name" value="Tungsten_al_ferr_oxy-like_C"/>
</dbReference>
<dbReference type="SUPFAM" id="SSF48310">
    <property type="entry name" value="Aldehyde ferredoxin oxidoreductase, C-terminal domains"/>
    <property type="match status" value="1"/>
</dbReference>
<accession>X0VXZ6</accession>
<proteinExistence type="inferred from homology"/>
<dbReference type="GO" id="GO:0046872">
    <property type="term" value="F:metal ion binding"/>
    <property type="evidence" value="ECO:0007669"/>
    <property type="project" value="UniProtKB-KW"/>
</dbReference>
<dbReference type="PANTHER" id="PTHR30038">
    <property type="entry name" value="ALDEHYDE FERREDOXIN OXIDOREDUCTASE"/>
    <property type="match status" value="1"/>
</dbReference>
<evidence type="ECO:0000259" key="7">
    <source>
        <dbReference type="SMART" id="SM00790"/>
    </source>
</evidence>
<feature type="non-terminal residue" evidence="8">
    <location>
        <position position="261"/>
    </location>
</feature>
<evidence type="ECO:0000256" key="4">
    <source>
        <dbReference type="ARBA" id="ARBA00022723"/>
    </source>
</evidence>
<organism evidence="8">
    <name type="scientific">marine sediment metagenome</name>
    <dbReference type="NCBI Taxonomy" id="412755"/>
    <lineage>
        <taxon>unclassified sequences</taxon>
        <taxon>metagenomes</taxon>
        <taxon>ecological metagenomes</taxon>
    </lineage>
</organism>
<dbReference type="Pfam" id="PF01314">
    <property type="entry name" value="AFOR_C"/>
    <property type="match status" value="1"/>
</dbReference>
<dbReference type="Gene3D" id="3.60.9.10">
    <property type="entry name" value="Aldehyde ferredoxin oxidoreductase, N-terminal domain"/>
    <property type="match status" value="1"/>
</dbReference>
<comment type="similarity">
    <text evidence="2">Belongs to the AOR/FOR family.</text>
</comment>
<dbReference type="AlphaFoldDB" id="X0VXZ6"/>
<evidence type="ECO:0000256" key="1">
    <source>
        <dbReference type="ARBA" id="ARBA00001966"/>
    </source>
</evidence>